<gene>
    <name evidence="7" type="ORF">U14_04166</name>
</gene>
<dbReference type="SUPFAM" id="SSF52242">
    <property type="entry name" value="Cobalamin (vitamin B12)-binding domain"/>
    <property type="match status" value="1"/>
</dbReference>
<dbReference type="InterPro" id="IPR051198">
    <property type="entry name" value="BchE-like"/>
</dbReference>
<feature type="domain" description="Radical SAM core" evidence="6">
    <location>
        <begin position="133"/>
        <end position="363"/>
    </location>
</feature>
<dbReference type="InterPro" id="IPR007197">
    <property type="entry name" value="rSAM"/>
</dbReference>
<dbReference type="GO" id="GO:0046872">
    <property type="term" value="F:metal ion binding"/>
    <property type="evidence" value="ECO:0007669"/>
    <property type="project" value="UniProtKB-KW"/>
</dbReference>
<proteinExistence type="predicted"/>
<dbReference type="Pfam" id="PF04055">
    <property type="entry name" value="Radical_SAM"/>
    <property type="match status" value="1"/>
</dbReference>
<dbReference type="SUPFAM" id="SSF102114">
    <property type="entry name" value="Radical SAM enzymes"/>
    <property type="match status" value="1"/>
</dbReference>
<dbReference type="Proteomes" id="UP000030700">
    <property type="component" value="Unassembled WGS sequence"/>
</dbReference>
<dbReference type="InterPro" id="IPR006638">
    <property type="entry name" value="Elp3/MiaA/NifB-like_rSAM"/>
</dbReference>
<dbReference type="SFLD" id="SFLDG01082">
    <property type="entry name" value="B12-binding_domain_containing"/>
    <property type="match status" value="1"/>
</dbReference>
<keyword evidence="2" id="KW-0949">S-adenosyl-L-methionine</keyword>
<dbReference type="AlphaFoldDB" id="A0A0S6W015"/>
<evidence type="ECO:0000256" key="4">
    <source>
        <dbReference type="ARBA" id="ARBA00023004"/>
    </source>
</evidence>
<protein>
    <submittedName>
        <fullName evidence="7">Putative methyltransferase</fullName>
    </submittedName>
</protein>
<dbReference type="STRING" id="1499966.U14_04166"/>
<evidence type="ECO:0000259" key="6">
    <source>
        <dbReference type="PROSITE" id="PS51918"/>
    </source>
</evidence>
<keyword evidence="7" id="KW-0808">Transferase</keyword>
<dbReference type="GO" id="GO:0031419">
    <property type="term" value="F:cobalamin binding"/>
    <property type="evidence" value="ECO:0007669"/>
    <property type="project" value="InterPro"/>
</dbReference>
<dbReference type="SFLD" id="SFLDS00029">
    <property type="entry name" value="Radical_SAM"/>
    <property type="match status" value="1"/>
</dbReference>
<dbReference type="GO" id="GO:0051539">
    <property type="term" value="F:4 iron, 4 sulfur cluster binding"/>
    <property type="evidence" value="ECO:0007669"/>
    <property type="project" value="UniProtKB-KW"/>
</dbReference>
<keyword evidence="8" id="KW-1185">Reference proteome</keyword>
<dbReference type="GO" id="GO:0008168">
    <property type="term" value="F:methyltransferase activity"/>
    <property type="evidence" value="ECO:0007669"/>
    <property type="project" value="UniProtKB-KW"/>
</dbReference>
<keyword evidence="3" id="KW-0479">Metal-binding</keyword>
<dbReference type="CDD" id="cd01335">
    <property type="entry name" value="Radical_SAM"/>
    <property type="match status" value="1"/>
</dbReference>
<dbReference type="Gene3D" id="3.80.30.20">
    <property type="entry name" value="tm_1862 like domain"/>
    <property type="match status" value="1"/>
</dbReference>
<dbReference type="Gene3D" id="3.40.50.280">
    <property type="entry name" value="Cobalamin-binding domain"/>
    <property type="match status" value="1"/>
</dbReference>
<evidence type="ECO:0000256" key="1">
    <source>
        <dbReference type="ARBA" id="ARBA00001966"/>
    </source>
</evidence>
<evidence type="ECO:0000256" key="5">
    <source>
        <dbReference type="ARBA" id="ARBA00023014"/>
    </source>
</evidence>
<dbReference type="InterPro" id="IPR036724">
    <property type="entry name" value="Cobalamin-bd_sf"/>
</dbReference>
<dbReference type="GO" id="GO:0005829">
    <property type="term" value="C:cytosol"/>
    <property type="evidence" value="ECO:0007669"/>
    <property type="project" value="TreeGrafter"/>
</dbReference>
<name>A0A0S6W015_9BACT</name>
<dbReference type="PANTHER" id="PTHR43409:SF15">
    <property type="entry name" value="PUTATIVE-RELATED"/>
    <property type="match status" value="1"/>
</dbReference>
<evidence type="ECO:0000256" key="2">
    <source>
        <dbReference type="ARBA" id="ARBA00022691"/>
    </source>
</evidence>
<dbReference type="InterPro" id="IPR034466">
    <property type="entry name" value="Methyltransferase_Class_B"/>
</dbReference>
<dbReference type="PROSITE" id="PS51918">
    <property type="entry name" value="RADICAL_SAM"/>
    <property type="match status" value="1"/>
</dbReference>
<evidence type="ECO:0000256" key="3">
    <source>
        <dbReference type="ARBA" id="ARBA00022723"/>
    </source>
</evidence>
<dbReference type="HOGENOM" id="CLU_021572_4_3_0"/>
<evidence type="ECO:0000313" key="7">
    <source>
        <dbReference type="EMBL" id="GAK52909.1"/>
    </source>
</evidence>
<accession>A0A0S6W015</accession>
<dbReference type="InterPro" id="IPR058240">
    <property type="entry name" value="rSAM_sf"/>
</dbReference>
<keyword evidence="5" id="KW-0411">Iron-sulfur</keyword>
<reference evidence="7" key="1">
    <citation type="journal article" date="2015" name="PeerJ">
        <title>First genomic representation of candidate bacterial phylum KSB3 points to enhanced environmental sensing as a trigger of wastewater bulking.</title>
        <authorList>
            <person name="Sekiguchi Y."/>
            <person name="Ohashi A."/>
            <person name="Parks D.H."/>
            <person name="Yamauchi T."/>
            <person name="Tyson G.W."/>
            <person name="Hugenholtz P."/>
        </authorList>
    </citation>
    <scope>NUCLEOTIDE SEQUENCE [LARGE SCALE GENOMIC DNA]</scope>
</reference>
<dbReference type="SFLD" id="SFLDG01123">
    <property type="entry name" value="methyltransferase_(Class_B)"/>
    <property type="match status" value="1"/>
</dbReference>
<sequence length="384" mass="42800">MRQEIPKPAVLKDIPYHYCRYGMPEELFCAMLRRIPRPDAVLVTSMMTYWYPGVARAIELVKQLFPTAPVALGGVYASLCCDHAVKTSGADYVIAARDPNVVVQAIDQILGVTSQAIHRAFPQNTPLPAYDLYSRLESVSLLTSIGCPYRCAYCASAQLSPAFVQRSPDAVFNEIRHYVIEKDIRNIAFYDDALLVNAQKHLEPILEQIIDARLACAFHTPNGLHARYISERLAQLMFRAGFQSLRIGLETVDAERQQRTGGKVTNDQFRQAVKHLKDAGFGGHQIGVYVFVGLPGQSLEETEATIRVVNSLGVLALLCEYSPIPGTPAYAQLAQEGHLSADDDPLLQNNTIFLYLKERHTFEQIQRLKDLTRTLNAPIKAGRT</sequence>
<keyword evidence="7" id="KW-0489">Methyltransferase</keyword>
<organism evidence="7">
    <name type="scientific">Candidatus Moduliflexus flocculans</name>
    <dbReference type="NCBI Taxonomy" id="1499966"/>
    <lineage>
        <taxon>Bacteria</taxon>
        <taxon>Candidatus Moduliflexota</taxon>
        <taxon>Candidatus Moduliflexia</taxon>
        <taxon>Candidatus Moduliflexales</taxon>
        <taxon>Candidatus Moduliflexaceae</taxon>
    </lineage>
</organism>
<keyword evidence="4" id="KW-0408">Iron</keyword>
<dbReference type="PANTHER" id="PTHR43409">
    <property type="entry name" value="ANAEROBIC MAGNESIUM-PROTOPORPHYRIN IX MONOMETHYL ESTER CYCLASE-RELATED"/>
    <property type="match status" value="1"/>
</dbReference>
<evidence type="ECO:0000313" key="8">
    <source>
        <dbReference type="Proteomes" id="UP000030700"/>
    </source>
</evidence>
<dbReference type="EMBL" id="DF820459">
    <property type="protein sequence ID" value="GAK52909.1"/>
    <property type="molecule type" value="Genomic_DNA"/>
</dbReference>
<comment type="cofactor">
    <cofactor evidence="1">
        <name>[4Fe-4S] cluster</name>
        <dbReference type="ChEBI" id="CHEBI:49883"/>
    </cofactor>
</comment>
<dbReference type="GO" id="GO:0032259">
    <property type="term" value="P:methylation"/>
    <property type="evidence" value="ECO:0007669"/>
    <property type="project" value="UniProtKB-KW"/>
</dbReference>
<dbReference type="SMART" id="SM00729">
    <property type="entry name" value="Elp3"/>
    <property type="match status" value="1"/>
</dbReference>
<dbReference type="InterPro" id="IPR023404">
    <property type="entry name" value="rSAM_horseshoe"/>
</dbReference>